<evidence type="ECO:0000256" key="2">
    <source>
        <dbReference type="ARBA" id="ARBA00022679"/>
    </source>
</evidence>
<dbReference type="InterPro" id="IPR046341">
    <property type="entry name" value="SET_dom_sf"/>
</dbReference>
<reference evidence="5 6" key="1">
    <citation type="submission" date="2017-04" db="EMBL/GenBank/DDBJ databases">
        <title>Genome Sequence of the Model Brown-Rot Fungus Postia placenta SB12.</title>
        <authorList>
            <consortium name="DOE Joint Genome Institute"/>
            <person name="Gaskell J."/>
            <person name="Kersten P."/>
            <person name="Larrondo L.F."/>
            <person name="Canessa P."/>
            <person name="Martinez D."/>
            <person name="Hibbett D."/>
            <person name="Schmoll M."/>
            <person name="Kubicek C.P."/>
            <person name="Martinez A.T."/>
            <person name="Yadav J."/>
            <person name="Master E."/>
            <person name="Magnuson J.K."/>
            <person name="James T."/>
            <person name="Yaver D."/>
            <person name="Berka R."/>
            <person name="Labutti K."/>
            <person name="Lipzen A."/>
            <person name="Aerts A."/>
            <person name="Barry K."/>
            <person name="Henrissat B."/>
            <person name="Blanchette R."/>
            <person name="Grigoriev I."/>
            <person name="Cullen D."/>
        </authorList>
    </citation>
    <scope>NUCLEOTIDE SEQUENCE [LARGE SCALE GENOMIC DNA]</scope>
    <source>
        <strain evidence="5 6">MAD-698-R-SB12</strain>
    </source>
</reference>
<feature type="domain" description="SET" evidence="4">
    <location>
        <begin position="1"/>
        <end position="246"/>
    </location>
</feature>
<keyword evidence="3" id="KW-0949">S-adenosyl-L-methionine</keyword>
<keyword evidence="6" id="KW-1185">Reference proteome</keyword>
<dbReference type="EMBL" id="KZ110593">
    <property type="protein sequence ID" value="OSX65230.1"/>
    <property type="molecule type" value="Genomic_DNA"/>
</dbReference>
<dbReference type="GO" id="GO:0032259">
    <property type="term" value="P:methylation"/>
    <property type="evidence" value="ECO:0007669"/>
    <property type="project" value="UniProtKB-KW"/>
</dbReference>
<dbReference type="RefSeq" id="XP_024342024.1">
    <property type="nucleotide sequence ID" value="XM_024484433.1"/>
</dbReference>
<dbReference type="InterPro" id="IPR001214">
    <property type="entry name" value="SET_dom"/>
</dbReference>
<dbReference type="AlphaFoldDB" id="A0A1X6N9N7"/>
<proteinExistence type="predicted"/>
<dbReference type="STRING" id="670580.A0A1X6N9N7"/>
<accession>A0A1X6N9N7</accession>
<keyword evidence="1" id="KW-0489">Methyltransferase</keyword>
<gene>
    <name evidence="5" type="ORF">POSPLADRAFT_1134102</name>
</gene>
<dbReference type="GeneID" id="36329382"/>
<dbReference type="GO" id="GO:0016279">
    <property type="term" value="F:protein-lysine N-methyltransferase activity"/>
    <property type="evidence" value="ECO:0007669"/>
    <property type="project" value="TreeGrafter"/>
</dbReference>
<evidence type="ECO:0000313" key="5">
    <source>
        <dbReference type="EMBL" id="OSX65230.1"/>
    </source>
</evidence>
<organism evidence="5 6">
    <name type="scientific">Postia placenta MAD-698-R-SB12</name>
    <dbReference type="NCBI Taxonomy" id="670580"/>
    <lineage>
        <taxon>Eukaryota</taxon>
        <taxon>Fungi</taxon>
        <taxon>Dikarya</taxon>
        <taxon>Basidiomycota</taxon>
        <taxon>Agaricomycotina</taxon>
        <taxon>Agaricomycetes</taxon>
        <taxon>Polyporales</taxon>
        <taxon>Adustoporiaceae</taxon>
        <taxon>Rhodonia</taxon>
    </lineage>
</organism>
<name>A0A1X6N9N7_9APHY</name>
<evidence type="ECO:0000256" key="1">
    <source>
        <dbReference type="ARBA" id="ARBA00022603"/>
    </source>
</evidence>
<protein>
    <recommendedName>
        <fullName evidence="4">SET domain-containing protein</fullName>
    </recommendedName>
</protein>
<dbReference type="Gene3D" id="3.90.1410.10">
    <property type="entry name" value="set domain protein methyltransferase, domain 1"/>
    <property type="match status" value="1"/>
</dbReference>
<keyword evidence="2" id="KW-0808">Transferase</keyword>
<feature type="non-terminal residue" evidence="5">
    <location>
        <position position="1"/>
    </location>
</feature>
<dbReference type="PANTHER" id="PTHR13271">
    <property type="entry name" value="UNCHARACTERIZED PUTATIVE METHYLTRANSFERASE"/>
    <property type="match status" value="1"/>
</dbReference>
<dbReference type="OrthoDB" id="341421at2759"/>
<dbReference type="Proteomes" id="UP000194127">
    <property type="component" value="Unassembled WGS sequence"/>
</dbReference>
<evidence type="ECO:0000259" key="4">
    <source>
        <dbReference type="PROSITE" id="PS50280"/>
    </source>
</evidence>
<dbReference type="InterPro" id="IPR050600">
    <property type="entry name" value="SETD3_SETD6_MTase"/>
</dbReference>
<dbReference type="PANTHER" id="PTHR13271:SF47">
    <property type="entry name" value="ACTIN-HISTIDINE N-METHYLTRANSFERASE"/>
    <property type="match status" value="1"/>
</dbReference>
<evidence type="ECO:0000313" key="6">
    <source>
        <dbReference type="Proteomes" id="UP000194127"/>
    </source>
</evidence>
<dbReference type="PROSITE" id="PS50280">
    <property type="entry name" value="SET"/>
    <property type="match status" value="1"/>
</dbReference>
<dbReference type="SUPFAM" id="SSF82199">
    <property type="entry name" value="SET domain"/>
    <property type="match status" value="1"/>
</dbReference>
<evidence type="ECO:0000256" key="3">
    <source>
        <dbReference type="ARBA" id="ARBA00022691"/>
    </source>
</evidence>
<sequence>AGRGLFATQPCSPSATLFTVPGKALINTRTLAAIYPGGSLKNLTAVQQISMHLLLHRPAGDADSADPAFGPYISTMPRDFDSHPLTWLRRLENATQMDPLRTEETLLKCMSPSTRSALQLLWSRFQEDWNMVRNLSLLTTSSRPEVMRTNSESIPGFYTDYLWGWLNVNTRCIYYPLRDPPSDKDNLTLCPILDFANHGVSSAQIIPQIQALKNRRPGSHINEGNYAFTSGADGLEPDSQLFLRYGGHANKTLLVEYGFVSCISPDAIAAGDFRGEVDVQDIIEDMLSDRPDGDWLRKTLEEEGYWGDWTLDSSPPPAHPSYRLITTLRLCQLVGESVGSEGASSSSEAVVQIWRDVLNGQRDVISVQNEVQWRESLRIMCETIQQRAQTGLRDTVSALPGADGWSAWMRGNILTLWREELEVATGVIDSLNAGEEY</sequence>